<keyword evidence="2" id="KW-1185">Reference proteome</keyword>
<dbReference type="Proteomes" id="UP001062846">
    <property type="component" value="Chromosome 10"/>
</dbReference>
<accession>A0ACC0M2Z3</accession>
<sequence length="64" mass="6857">MHISNPVISVWRRPEQGVIKINVDAAISKATNAVGTGVIARDSVGLIVGIFVKSYEGLNSHWLA</sequence>
<dbReference type="EMBL" id="CM046397">
    <property type="protein sequence ID" value="KAI8534962.1"/>
    <property type="molecule type" value="Genomic_DNA"/>
</dbReference>
<proteinExistence type="predicted"/>
<evidence type="ECO:0000313" key="2">
    <source>
        <dbReference type="Proteomes" id="UP001062846"/>
    </source>
</evidence>
<evidence type="ECO:0000313" key="1">
    <source>
        <dbReference type="EMBL" id="KAI8534962.1"/>
    </source>
</evidence>
<gene>
    <name evidence="1" type="ORF">RHMOL_Rhmol10G0137900</name>
</gene>
<reference evidence="1" key="1">
    <citation type="submission" date="2022-02" db="EMBL/GenBank/DDBJ databases">
        <title>Plant Genome Project.</title>
        <authorList>
            <person name="Zhang R.-G."/>
        </authorList>
    </citation>
    <scope>NUCLEOTIDE SEQUENCE</scope>
    <source>
        <strain evidence="1">AT1</strain>
    </source>
</reference>
<comment type="caution">
    <text evidence="1">The sequence shown here is derived from an EMBL/GenBank/DDBJ whole genome shotgun (WGS) entry which is preliminary data.</text>
</comment>
<organism evidence="1 2">
    <name type="scientific">Rhododendron molle</name>
    <name type="common">Chinese azalea</name>
    <name type="synonym">Azalea mollis</name>
    <dbReference type="NCBI Taxonomy" id="49168"/>
    <lineage>
        <taxon>Eukaryota</taxon>
        <taxon>Viridiplantae</taxon>
        <taxon>Streptophyta</taxon>
        <taxon>Embryophyta</taxon>
        <taxon>Tracheophyta</taxon>
        <taxon>Spermatophyta</taxon>
        <taxon>Magnoliopsida</taxon>
        <taxon>eudicotyledons</taxon>
        <taxon>Gunneridae</taxon>
        <taxon>Pentapetalae</taxon>
        <taxon>asterids</taxon>
        <taxon>Ericales</taxon>
        <taxon>Ericaceae</taxon>
        <taxon>Ericoideae</taxon>
        <taxon>Rhodoreae</taxon>
        <taxon>Rhododendron</taxon>
    </lineage>
</organism>
<name>A0ACC0M2Z3_RHOML</name>
<protein>
    <submittedName>
        <fullName evidence="1">Uncharacterized protein</fullName>
    </submittedName>
</protein>